<dbReference type="AlphaFoldDB" id="R0D5R4"/>
<evidence type="ECO:0000256" key="1">
    <source>
        <dbReference type="ARBA" id="ARBA00004196"/>
    </source>
</evidence>
<dbReference type="STRING" id="1292034.OR37_00409"/>
<dbReference type="EMBL" id="APMP01000001">
    <property type="protein sequence ID" value="ENZ83901.1"/>
    <property type="molecule type" value="Genomic_DNA"/>
</dbReference>
<feature type="transmembrane region" description="Helical" evidence="3">
    <location>
        <begin position="23"/>
        <end position="43"/>
    </location>
</feature>
<keyword evidence="2" id="KW-0175">Coiled coil</keyword>
<dbReference type="SUPFAM" id="SSF111369">
    <property type="entry name" value="HlyD-like secretion proteins"/>
    <property type="match status" value="1"/>
</dbReference>
<gene>
    <name evidence="5" type="ORF">OR37_00409</name>
</gene>
<evidence type="ECO:0000256" key="2">
    <source>
        <dbReference type="SAM" id="Coils"/>
    </source>
</evidence>
<dbReference type="Proteomes" id="UP000013063">
    <property type="component" value="Unassembled WGS sequence"/>
</dbReference>
<accession>R0D5R4</accession>
<protein>
    <submittedName>
        <fullName evidence="5">Multidrug resistance efflux pump</fullName>
    </submittedName>
</protein>
<sequence>MSDPAQPAPATQVASNAKRRQQLTLLGGAVAIGVVGYGAWWLAFDSHYVETDDAYVGAETAQVTALSPGPVAKIFVSETQAVKAGDPLVIIDDADARIAVAQAEAALGQAERKVKGYFASDTALAGQFEARQADVARADAQITAAKADVERARVDLSRRQALVSQGAVSGDELTAAQNRFANAQAALNAAQAVRAQALASRDAALGSREANTVLISGASVGENPEVLAARARLEAARLSLARTVVRAPVDGVVARKSVQVG</sequence>
<dbReference type="PANTHER" id="PTHR30386:SF19">
    <property type="entry name" value="MULTIDRUG EXPORT PROTEIN EMRA-RELATED"/>
    <property type="match status" value="1"/>
</dbReference>
<dbReference type="RefSeq" id="WP_004615479.1">
    <property type="nucleotide sequence ID" value="NZ_APMP01000001.1"/>
</dbReference>
<comment type="caution">
    <text evidence="5">The sequence shown here is derived from an EMBL/GenBank/DDBJ whole genome shotgun (WGS) entry which is preliminary data.</text>
</comment>
<feature type="domain" description="Multidrug export protein EmrA/FarA alpha-helical hairpin" evidence="4">
    <location>
        <begin position="95"/>
        <end position="192"/>
    </location>
</feature>
<keyword evidence="3" id="KW-0472">Membrane</keyword>
<dbReference type="PATRIC" id="fig|1292034.3.peg.406"/>
<dbReference type="Gene3D" id="1.10.287.470">
    <property type="entry name" value="Helix hairpin bin"/>
    <property type="match status" value="2"/>
</dbReference>
<comment type="subcellular location">
    <subcellularLocation>
        <location evidence="1">Cell envelope</location>
    </subcellularLocation>
</comment>
<evidence type="ECO:0000313" key="6">
    <source>
        <dbReference type="Proteomes" id="UP000013063"/>
    </source>
</evidence>
<dbReference type="InterPro" id="IPR050739">
    <property type="entry name" value="MFP"/>
</dbReference>
<reference evidence="5 6" key="1">
    <citation type="journal article" date="2013" name="Genome Announc.">
        <title>Draft Genome Sequence for Caulobacter sp. Strain OR37, a Bacterium Tolerant to Heavy Metals.</title>
        <authorList>
            <person name="Utturkar S.M."/>
            <person name="Bollmann A."/>
            <person name="Brzoska R.M."/>
            <person name="Klingeman D.M."/>
            <person name="Epstein S.E."/>
            <person name="Palumbo A.V."/>
            <person name="Brown S.D."/>
        </authorList>
    </citation>
    <scope>NUCLEOTIDE SEQUENCE [LARGE SCALE GENOMIC DNA]</scope>
    <source>
        <strain evidence="5 6">OR37</strain>
    </source>
</reference>
<name>R0D5R4_CAUVI</name>
<feature type="coiled-coil region" evidence="2">
    <location>
        <begin position="135"/>
        <end position="193"/>
    </location>
</feature>
<dbReference type="Gene3D" id="2.40.50.100">
    <property type="match status" value="2"/>
</dbReference>
<proteinExistence type="predicted"/>
<evidence type="ECO:0000313" key="5">
    <source>
        <dbReference type="EMBL" id="ENZ83901.1"/>
    </source>
</evidence>
<keyword evidence="6" id="KW-1185">Reference proteome</keyword>
<dbReference type="eggNOG" id="COG1566">
    <property type="taxonomic scope" value="Bacteria"/>
</dbReference>
<evidence type="ECO:0000256" key="3">
    <source>
        <dbReference type="SAM" id="Phobius"/>
    </source>
</evidence>
<keyword evidence="3" id="KW-0812">Transmembrane</keyword>
<dbReference type="InterPro" id="IPR058633">
    <property type="entry name" value="EmrA/FarA_HH"/>
</dbReference>
<dbReference type="PANTHER" id="PTHR30386">
    <property type="entry name" value="MEMBRANE FUSION SUBUNIT OF EMRAB-TOLC MULTIDRUG EFFLUX PUMP"/>
    <property type="match status" value="1"/>
</dbReference>
<evidence type="ECO:0000259" key="4">
    <source>
        <dbReference type="Pfam" id="PF25885"/>
    </source>
</evidence>
<dbReference type="Pfam" id="PF25885">
    <property type="entry name" value="HH_EMRA"/>
    <property type="match status" value="1"/>
</dbReference>
<keyword evidence="3" id="KW-1133">Transmembrane helix</keyword>
<dbReference type="GO" id="GO:0030313">
    <property type="term" value="C:cell envelope"/>
    <property type="evidence" value="ECO:0007669"/>
    <property type="project" value="UniProtKB-SubCell"/>
</dbReference>
<organism evidence="5 6">
    <name type="scientific">Caulobacter vibrioides OR37</name>
    <dbReference type="NCBI Taxonomy" id="1292034"/>
    <lineage>
        <taxon>Bacteria</taxon>
        <taxon>Pseudomonadati</taxon>
        <taxon>Pseudomonadota</taxon>
        <taxon>Alphaproteobacteria</taxon>
        <taxon>Caulobacterales</taxon>
        <taxon>Caulobacteraceae</taxon>
        <taxon>Caulobacter</taxon>
    </lineage>
</organism>